<sequence length="220" mass="23869">MHEEEMASDASEFWERRRDLRPSSDAGDGEGAWRLVLLVDITDPLTESAGGQVVDRLGQFDCFSGSDASALHLTVKLFDIPVAPSTTEVAGSGPAVQRVDAVVSDVVSDRDPFEAAFTRLNLFPDVVYSEVADAGLLGEMNRALCDHAGIATLDRDGDGFIPHLTLGHFAGDSDYDELVDFLEANREVRLPTLTVTELALVAYEVGGHPPAYDRLETYEL</sequence>
<proteinExistence type="predicted"/>
<dbReference type="OrthoDB" id="275707at2157"/>
<dbReference type="InterPro" id="IPR009097">
    <property type="entry name" value="Cyclic_Pdiesterase"/>
</dbReference>
<dbReference type="AlphaFoldDB" id="A0A554MYW2"/>
<accession>A0A554MYW2</accession>
<dbReference type="RefSeq" id="WP_144262649.1">
    <property type="nucleotide sequence ID" value="NZ_QMDX01000009.1"/>
</dbReference>
<reference evidence="1 2" key="1">
    <citation type="submission" date="2018-06" db="EMBL/GenBank/DDBJ databases">
        <title>Natronomonas sp. F16-60 a new haloarchaeon isolated from a solar saltern of Isla Cristina, Huelva, Spain.</title>
        <authorList>
            <person name="Duran-Viseras A."/>
            <person name="Sanchez-Porro C."/>
            <person name="Ventosa A."/>
        </authorList>
    </citation>
    <scope>NUCLEOTIDE SEQUENCE [LARGE SCALE GENOMIC DNA]</scope>
    <source>
        <strain evidence="1 2">F16-60</strain>
    </source>
</reference>
<dbReference type="Pfam" id="PF13563">
    <property type="entry name" value="2_5_RNA_ligase2"/>
    <property type="match status" value="1"/>
</dbReference>
<dbReference type="GO" id="GO:0016874">
    <property type="term" value="F:ligase activity"/>
    <property type="evidence" value="ECO:0007669"/>
    <property type="project" value="UniProtKB-KW"/>
</dbReference>
<dbReference type="EMBL" id="QMDX01000009">
    <property type="protein sequence ID" value="TSD09960.1"/>
    <property type="molecule type" value="Genomic_DNA"/>
</dbReference>
<comment type="caution">
    <text evidence="1">The sequence shown here is derived from an EMBL/GenBank/DDBJ whole genome shotgun (WGS) entry which is preliminary data.</text>
</comment>
<keyword evidence="1" id="KW-0436">Ligase</keyword>
<evidence type="ECO:0000313" key="1">
    <source>
        <dbReference type="EMBL" id="TSD09960.1"/>
    </source>
</evidence>
<organism evidence="1 2">
    <name type="scientific">Haloglomus irregulare</name>
    <dbReference type="NCBI Taxonomy" id="2234134"/>
    <lineage>
        <taxon>Archaea</taxon>
        <taxon>Methanobacteriati</taxon>
        <taxon>Methanobacteriota</taxon>
        <taxon>Stenosarchaea group</taxon>
        <taxon>Halobacteria</taxon>
        <taxon>Halobacteriales</taxon>
        <taxon>Natronomonadaceae</taxon>
        <taxon>Haloglomus</taxon>
    </lineage>
</organism>
<name>A0A554MYW2_9EURY</name>
<dbReference type="InParanoid" id="A0A554MYW2"/>
<dbReference type="Gene3D" id="3.90.1140.10">
    <property type="entry name" value="Cyclic phosphodiesterase"/>
    <property type="match status" value="1"/>
</dbReference>
<protein>
    <submittedName>
        <fullName evidence="1">2'-5' RNA ligase family protein</fullName>
    </submittedName>
</protein>
<evidence type="ECO:0000313" key="2">
    <source>
        <dbReference type="Proteomes" id="UP000319894"/>
    </source>
</evidence>
<keyword evidence="2" id="KW-1185">Reference proteome</keyword>
<dbReference type="Proteomes" id="UP000319894">
    <property type="component" value="Unassembled WGS sequence"/>
</dbReference>
<dbReference type="SUPFAM" id="SSF55144">
    <property type="entry name" value="LigT-like"/>
    <property type="match status" value="1"/>
</dbReference>
<gene>
    <name evidence="1" type="ORF">DP107_13295</name>
</gene>